<evidence type="ECO:0000256" key="2">
    <source>
        <dbReference type="ARBA" id="ARBA00022737"/>
    </source>
</evidence>
<dbReference type="SMART" id="SM00320">
    <property type="entry name" value="WD40"/>
    <property type="match status" value="3"/>
</dbReference>
<dbReference type="InterPro" id="IPR015943">
    <property type="entry name" value="WD40/YVTN_repeat-like_dom_sf"/>
</dbReference>
<feature type="repeat" description="WD" evidence="3">
    <location>
        <begin position="444"/>
        <end position="484"/>
    </location>
</feature>
<dbReference type="InterPro" id="IPR001680">
    <property type="entry name" value="WD40_rpt"/>
</dbReference>
<dbReference type="PANTHER" id="PTHR22847">
    <property type="entry name" value="WD40 REPEAT PROTEIN"/>
    <property type="match status" value="1"/>
</dbReference>
<evidence type="ECO:0000256" key="3">
    <source>
        <dbReference type="PROSITE-ProRule" id="PRU00221"/>
    </source>
</evidence>
<dbReference type="GO" id="GO:1990234">
    <property type="term" value="C:transferase complex"/>
    <property type="evidence" value="ECO:0007669"/>
    <property type="project" value="UniProtKB-ARBA"/>
</dbReference>
<proteinExistence type="predicted"/>
<keyword evidence="5" id="KW-1185">Reference proteome</keyword>
<keyword evidence="1 3" id="KW-0853">WD repeat</keyword>
<dbReference type="Pfam" id="PF00400">
    <property type="entry name" value="WD40"/>
    <property type="match status" value="1"/>
</dbReference>
<dbReference type="InterPro" id="IPR036322">
    <property type="entry name" value="WD40_repeat_dom_sf"/>
</dbReference>
<organism evidence="4 5">
    <name type="scientific">Brachionus calyciflorus</name>
    <dbReference type="NCBI Taxonomy" id="104777"/>
    <lineage>
        <taxon>Eukaryota</taxon>
        <taxon>Metazoa</taxon>
        <taxon>Spiralia</taxon>
        <taxon>Gnathifera</taxon>
        <taxon>Rotifera</taxon>
        <taxon>Eurotatoria</taxon>
        <taxon>Monogononta</taxon>
        <taxon>Pseudotrocha</taxon>
        <taxon>Ploima</taxon>
        <taxon>Brachionidae</taxon>
        <taxon>Brachionus</taxon>
    </lineage>
</organism>
<evidence type="ECO:0000256" key="1">
    <source>
        <dbReference type="ARBA" id="ARBA00022574"/>
    </source>
</evidence>
<dbReference type="SUPFAM" id="SSF50978">
    <property type="entry name" value="WD40 repeat-like"/>
    <property type="match status" value="1"/>
</dbReference>
<dbReference type="AlphaFoldDB" id="A0A813M534"/>
<keyword evidence="2" id="KW-0677">Repeat</keyword>
<dbReference type="PANTHER" id="PTHR22847:SF637">
    <property type="entry name" value="WD REPEAT DOMAIN 5B"/>
    <property type="match status" value="1"/>
</dbReference>
<protein>
    <submittedName>
        <fullName evidence="4">Uncharacterized protein</fullName>
    </submittedName>
</protein>
<sequence>MAGKTDLKCCICNEKANPKPIILSCGSIICNKHKSQSECPACAKILEESSTTKAREELEIKNDPVTFDNRQPYLRECPNCNACLKNVVRRLPTHKFEPSEDPLQKKLLIEKFVKNEFKNSRRVFHKLEKAFHKETKAQEKFNYLIDTLFESGITQIDKIFKKLEKQKYVHRESNSIFHYLNQNENENDLSYDDLLKRINLFELNEMLMDNEIFKLKADLCDQFQLKIPPRDFDMKYNDLNLVLNLNYDIEDLNLEENEYWLKNIHNDLVDINFDKKNRHKILYAIDSKNRLHAYIMYQGLLRNLLEKYEIFNSLGINDFKLLDNGHIVLGHCDNILSIWDINEIRVKRIKRIIHQLPNQFPDEQIKIKKLSENRILYYIKGHLYLLHHEEQTYHQKKSINLNLPHHTRLNQLKYYEDIGVVLSIENSNEVQVWDLYGGYFKCKLEGHLGWIHSLSFLSNTELITGSNKDQLIIWNVSNTSYPYRKHEFSSESEYLDSTDKIRILRDTGKILTQNARNTIRVFNFELKLLFIIDDKHPFGHMTTIKPMCVLPNQRIARASNRDFSIRIFSLEKGELVDESMAHETAITGIKVSENEIVSVSLDSTMKTWNNESVKENMFFRFGFSISKFKFKNFE</sequence>
<comment type="caution">
    <text evidence="4">The sequence shown here is derived from an EMBL/GenBank/DDBJ whole genome shotgun (WGS) entry which is preliminary data.</text>
</comment>
<name>A0A813M534_9BILA</name>
<dbReference type="Proteomes" id="UP000663879">
    <property type="component" value="Unassembled WGS sequence"/>
</dbReference>
<dbReference type="OrthoDB" id="10223743at2759"/>
<accession>A0A813M534</accession>
<dbReference type="PROSITE" id="PS50082">
    <property type="entry name" value="WD_REPEATS_2"/>
    <property type="match status" value="1"/>
</dbReference>
<dbReference type="Gene3D" id="2.130.10.10">
    <property type="entry name" value="YVTN repeat-like/Quinoprotein amine dehydrogenase"/>
    <property type="match status" value="2"/>
</dbReference>
<evidence type="ECO:0000313" key="5">
    <source>
        <dbReference type="Proteomes" id="UP000663879"/>
    </source>
</evidence>
<gene>
    <name evidence="4" type="ORF">OXX778_LOCUS715</name>
</gene>
<evidence type="ECO:0000313" key="4">
    <source>
        <dbReference type="EMBL" id="CAF0708944.1"/>
    </source>
</evidence>
<reference evidence="4" key="1">
    <citation type="submission" date="2021-02" db="EMBL/GenBank/DDBJ databases">
        <authorList>
            <person name="Nowell W R."/>
        </authorList>
    </citation>
    <scope>NUCLEOTIDE SEQUENCE</scope>
    <source>
        <strain evidence="4">Ploen Becks lab</strain>
    </source>
</reference>
<dbReference type="EMBL" id="CAJNOC010000038">
    <property type="protein sequence ID" value="CAF0708944.1"/>
    <property type="molecule type" value="Genomic_DNA"/>
</dbReference>